<dbReference type="Pfam" id="PF19428">
    <property type="entry name" value="Sema4F_C"/>
    <property type="match status" value="1"/>
</dbReference>
<reference evidence="9" key="3">
    <citation type="submission" date="2025-09" db="UniProtKB">
        <authorList>
            <consortium name="Ensembl"/>
        </authorList>
    </citation>
    <scope>IDENTIFICATION</scope>
</reference>
<dbReference type="Pfam" id="PF01403">
    <property type="entry name" value="Sema"/>
    <property type="match status" value="1"/>
</dbReference>
<accession>H3B4E8</accession>
<dbReference type="Gene3D" id="2.130.10.10">
    <property type="entry name" value="YVTN repeat-like/Quinoprotein amine dehydrogenase"/>
    <property type="match status" value="1"/>
</dbReference>
<dbReference type="Gene3D" id="3.30.1680.10">
    <property type="entry name" value="ligand-binding face of the semaphorins, domain 2"/>
    <property type="match status" value="1"/>
</dbReference>
<comment type="subcellular location">
    <subcellularLocation>
        <location evidence="1">Membrane</location>
    </subcellularLocation>
</comment>
<dbReference type="GO" id="GO:0071526">
    <property type="term" value="P:semaphorin-plexin signaling pathway"/>
    <property type="evidence" value="ECO:0007669"/>
    <property type="project" value="TreeGrafter"/>
</dbReference>
<dbReference type="SMART" id="SM00630">
    <property type="entry name" value="Sema"/>
    <property type="match status" value="1"/>
</dbReference>
<name>H3B4E8_LATCH</name>
<dbReference type="FunCoup" id="H3B4E8">
    <property type="interactions" value="698"/>
</dbReference>
<evidence type="ECO:0000256" key="6">
    <source>
        <dbReference type="SAM" id="MobiDB-lite"/>
    </source>
</evidence>
<dbReference type="EMBL" id="AFYH01095344">
    <property type="status" value="NOT_ANNOTATED_CDS"/>
    <property type="molecule type" value="Genomic_DNA"/>
</dbReference>
<proteinExistence type="predicted"/>
<dbReference type="OMA" id="FAFNPKC"/>
<dbReference type="InterPro" id="IPR015943">
    <property type="entry name" value="WD40/YVTN_repeat-like_dom_sf"/>
</dbReference>
<dbReference type="EMBL" id="AFYH01095346">
    <property type="status" value="NOT_ANNOTATED_CDS"/>
    <property type="molecule type" value="Genomic_DNA"/>
</dbReference>
<dbReference type="GO" id="GO:0030215">
    <property type="term" value="F:semaphorin receptor binding"/>
    <property type="evidence" value="ECO:0007669"/>
    <property type="project" value="InterPro"/>
</dbReference>
<feature type="transmembrane region" description="Helical" evidence="7">
    <location>
        <begin position="541"/>
        <end position="563"/>
    </location>
</feature>
<evidence type="ECO:0000256" key="7">
    <source>
        <dbReference type="SAM" id="Phobius"/>
    </source>
</evidence>
<reference evidence="10" key="1">
    <citation type="submission" date="2011-08" db="EMBL/GenBank/DDBJ databases">
        <title>The draft genome of Latimeria chalumnae.</title>
        <authorList>
            <person name="Di Palma F."/>
            <person name="Alfoldi J."/>
            <person name="Johnson J."/>
            <person name="Berlin A."/>
            <person name="Gnerre S."/>
            <person name="Jaffe D."/>
            <person name="MacCallum I."/>
            <person name="Young S."/>
            <person name="Walker B.J."/>
            <person name="Lander E."/>
            <person name="Lindblad-Toh K."/>
        </authorList>
    </citation>
    <scope>NUCLEOTIDE SEQUENCE [LARGE SCALE GENOMIC DNA]</scope>
    <source>
        <strain evidence="10">Wild caught</strain>
    </source>
</reference>
<dbReference type="InterPro" id="IPR001627">
    <property type="entry name" value="Semap_dom"/>
</dbReference>
<evidence type="ECO:0000259" key="8">
    <source>
        <dbReference type="PROSITE" id="PS51004"/>
    </source>
</evidence>
<dbReference type="Ensembl" id="ENSLACT00000016887.1">
    <property type="protein sequence ID" value="ENSLACP00000016769.1"/>
    <property type="gene ID" value="ENSLACG00000014773.1"/>
</dbReference>
<dbReference type="GO" id="GO:0001755">
    <property type="term" value="P:neural crest cell migration"/>
    <property type="evidence" value="ECO:0007669"/>
    <property type="project" value="TreeGrafter"/>
</dbReference>
<keyword evidence="7" id="KW-0812">Transmembrane</keyword>
<sequence>MECYNYIRFLDFINETHIFACGTYAFDPHCIFITDVVGSTLQVSDTLWRGNIHIITLRVELVVLLQGIMYAATVINFLGTEPIISRTTGNPDQLIRTEATSWLSDPDFVGSAFVRESENSAVGDDDKIYFFFTETAPKVEFYEKVRVASVARVCKGDLGGQKTLQKRWTTFLKTRLICRDPSTQILFNVITEVFTLQVDPSDWRSTIFYGIFTSQWEKEEVSAICSYSLKDIIRALDGPFKEYKRECDKWTPYSNTIPSPRPGSCITTALREEGYTSSLELPDKVLTFVRDHPLMDTPVNEQTFLIKMGTRYTKIMATNVRDLSGESHTILVLGTDKGHLHRAVHSNDKTVILEDVALFEDDQPIQNLQLHQGFLYVGSPVEVVKLPIENCWRYRTCQECILAQDPLCGWDTDSAKCTKAREGMSYSSLLQDVTGGHTRSLCSPAEGPSVSAVSVISGNWVVLPCVPPSTWSICSWTKPLAGNQYKYRSNGLEFMATDDAHGNYDCNCTENGVNQLVASYIVEVVSTSTVAKQRDSRSHNAVYAIIFFFLGLAAGATLCYVIIKRKLLCSSTVGGSPKQEKNGFNRTQTPESTTEAKTPSSPGDSSLLLENDKRIDFVNGFSGIYVNVNEVPSKTRIGDAPLASVDESSI</sequence>
<feature type="compositionally biased region" description="Polar residues" evidence="6">
    <location>
        <begin position="584"/>
        <end position="604"/>
    </location>
</feature>
<dbReference type="EMBL" id="AFYH01095349">
    <property type="status" value="NOT_ANNOTATED_CDS"/>
    <property type="molecule type" value="Genomic_DNA"/>
</dbReference>
<dbReference type="InterPro" id="IPR036352">
    <property type="entry name" value="Semap_dom_sf"/>
</dbReference>
<keyword evidence="10" id="KW-1185">Reference proteome</keyword>
<feature type="domain" description="Sema" evidence="8">
    <location>
        <begin position="1"/>
        <end position="388"/>
    </location>
</feature>
<dbReference type="EMBL" id="AFYH01095350">
    <property type="status" value="NOT_ANNOTATED_CDS"/>
    <property type="molecule type" value="Genomic_DNA"/>
</dbReference>
<dbReference type="PANTHER" id="PTHR11036:SF72">
    <property type="entry name" value="SEMAPHORIN-4F"/>
    <property type="match status" value="1"/>
</dbReference>
<dbReference type="InterPro" id="IPR002165">
    <property type="entry name" value="Plexin_repeat"/>
</dbReference>
<evidence type="ECO:0000313" key="9">
    <source>
        <dbReference type="Ensembl" id="ENSLACP00000016769.1"/>
    </source>
</evidence>
<comment type="caution">
    <text evidence="5">Lacks conserved residue(s) required for the propagation of feature annotation.</text>
</comment>
<dbReference type="eggNOG" id="KOG3611">
    <property type="taxonomic scope" value="Eukaryota"/>
</dbReference>
<dbReference type="Proteomes" id="UP000008672">
    <property type="component" value="Unassembled WGS sequence"/>
</dbReference>
<organism evidence="9 10">
    <name type="scientific">Latimeria chalumnae</name>
    <name type="common">Coelacanth</name>
    <dbReference type="NCBI Taxonomy" id="7897"/>
    <lineage>
        <taxon>Eukaryota</taxon>
        <taxon>Metazoa</taxon>
        <taxon>Chordata</taxon>
        <taxon>Craniata</taxon>
        <taxon>Vertebrata</taxon>
        <taxon>Euteleostomi</taxon>
        <taxon>Coelacanthiformes</taxon>
        <taxon>Coelacanthidae</taxon>
        <taxon>Latimeria</taxon>
    </lineage>
</organism>
<feature type="region of interest" description="Disordered" evidence="6">
    <location>
        <begin position="573"/>
        <end position="608"/>
    </location>
</feature>
<evidence type="ECO:0000313" key="10">
    <source>
        <dbReference type="Proteomes" id="UP000008672"/>
    </source>
</evidence>
<dbReference type="InterPro" id="IPR027231">
    <property type="entry name" value="Semaphorin"/>
</dbReference>
<keyword evidence="2 7" id="KW-0472">Membrane</keyword>
<dbReference type="GO" id="GO:0030335">
    <property type="term" value="P:positive regulation of cell migration"/>
    <property type="evidence" value="ECO:0007669"/>
    <property type="project" value="TreeGrafter"/>
</dbReference>
<dbReference type="EMBL" id="AFYH01095348">
    <property type="status" value="NOT_ANNOTATED_CDS"/>
    <property type="molecule type" value="Genomic_DNA"/>
</dbReference>
<dbReference type="PROSITE" id="PS51004">
    <property type="entry name" value="SEMA"/>
    <property type="match status" value="1"/>
</dbReference>
<dbReference type="EMBL" id="AFYH01095343">
    <property type="status" value="NOT_ANNOTATED_CDS"/>
    <property type="molecule type" value="Genomic_DNA"/>
</dbReference>
<evidence type="ECO:0000256" key="5">
    <source>
        <dbReference type="PROSITE-ProRule" id="PRU00352"/>
    </source>
</evidence>
<dbReference type="EMBL" id="AFYH01095347">
    <property type="status" value="NOT_ANNOTATED_CDS"/>
    <property type="molecule type" value="Genomic_DNA"/>
</dbReference>
<dbReference type="EMBL" id="AFYH01095351">
    <property type="status" value="NOT_ANNOTATED_CDS"/>
    <property type="molecule type" value="Genomic_DNA"/>
</dbReference>
<dbReference type="EMBL" id="AFYH01095345">
    <property type="status" value="NOT_ANNOTATED_CDS"/>
    <property type="molecule type" value="Genomic_DNA"/>
</dbReference>
<gene>
    <name evidence="9" type="primary">SEMA4F</name>
</gene>
<dbReference type="HOGENOM" id="CLU_009051_4_1_1"/>
<dbReference type="STRING" id="7897.ENSLACP00000016769"/>
<protein>
    <submittedName>
        <fullName evidence="9">Ssemaphorin 4F</fullName>
    </submittedName>
</protein>
<dbReference type="SUPFAM" id="SSF101912">
    <property type="entry name" value="Sema domain"/>
    <property type="match status" value="1"/>
</dbReference>
<evidence type="ECO:0000256" key="4">
    <source>
        <dbReference type="ARBA" id="ARBA00023180"/>
    </source>
</evidence>
<dbReference type="GO" id="GO:0005886">
    <property type="term" value="C:plasma membrane"/>
    <property type="evidence" value="ECO:0007669"/>
    <property type="project" value="TreeGrafter"/>
</dbReference>
<dbReference type="GeneTree" id="ENSGT00940000159592"/>
<dbReference type="InterPro" id="IPR045791">
    <property type="entry name" value="Sema4F_C"/>
</dbReference>
<dbReference type="Pfam" id="PF01437">
    <property type="entry name" value="PSI"/>
    <property type="match status" value="1"/>
</dbReference>
<dbReference type="SUPFAM" id="SSF103575">
    <property type="entry name" value="Plexin repeat"/>
    <property type="match status" value="1"/>
</dbReference>
<dbReference type="PANTHER" id="PTHR11036">
    <property type="entry name" value="SEMAPHORIN"/>
    <property type="match status" value="1"/>
</dbReference>
<evidence type="ECO:0000256" key="3">
    <source>
        <dbReference type="ARBA" id="ARBA00023157"/>
    </source>
</evidence>
<dbReference type="GO" id="GO:0007411">
    <property type="term" value="P:axon guidance"/>
    <property type="evidence" value="ECO:0007669"/>
    <property type="project" value="TreeGrafter"/>
</dbReference>
<evidence type="ECO:0000256" key="1">
    <source>
        <dbReference type="ARBA" id="ARBA00004370"/>
    </source>
</evidence>
<dbReference type="SMART" id="SM00423">
    <property type="entry name" value="PSI"/>
    <property type="match status" value="1"/>
</dbReference>
<dbReference type="GO" id="GO:0045499">
    <property type="term" value="F:chemorepellent activity"/>
    <property type="evidence" value="ECO:0007669"/>
    <property type="project" value="TreeGrafter"/>
</dbReference>
<reference evidence="9" key="2">
    <citation type="submission" date="2025-08" db="UniProtKB">
        <authorList>
            <consortium name="Ensembl"/>
        </authorList>
    </citation>
    <scope>IDENTIFICATION</scope>
</reference>
<evidence type="ECO:0000256" key="2">
    <source>
        <dbReference type="ARBA" id="ARBA00023136"/>
    </source>
</evidence>
<keyword evidence="3" id="KW-1015">Disulfide bond</keyword>
<dbReference type="AlphaFoldDB" id="H3B4E8"/>
<dbReference type="InterPro" id="IPR016201">
    <property type="entry name" value="PSI"/>
</dbReference>
<keyword evidence="7" id="KW-1133">Transmembrane helix</keyword>
<keyword evidence="4" id="KW-0325">Glycoprotein</keyword>
<dbReference type="InParanoid" id="H3B4E8"/>